<dbReference type="PANTHER" id="PTHR24422">
    <property type="entry name" value="CHEMOTAXIS PROTEIN METHYLTRANSFERASE"/>
    <property type="match status" value="1"/>
</dbReference>
<dbReference type="Pfam" id="PF03705">
    <property type="entry name" value="CheR_N"/>
    <property type="match status" value="1"/>
</dbReference>
<keyword evidence="1 5" id="KW-0489">Methyltransferase</keyword>
<dbReference type="GO" id="GO:0032259">
    <property type="term" value="P:methylation"/>
    <property type="evidence" value="ECO:0007669"/>
    <property type="project" value="UniProtKB-KW"/>
</dbReference>
<dbReference type="Gene3D" id="3.40.50.150">
    <property type="entry name" value="Vaccinia Virus protein VP39"/>
    <property type="match status" value="1"/>
</dbReference>
<keyword evidence="2 5" id="KW-0808">Transferase</keyword>
<dbReference type="SUPFAM" id="SSF53335">
    <property type="entry name" value="S-adenosyl-L-methionine-dependent methyltransferases"/>
    <property type="match status" value="1"/>
</dbReference>
<dbReference type="SMART" id="SM00138">
    <property type="entry name" value="MeTrc"/>
    <property type="match status" value="1"/>
</dbReference>
<dbReference type="RefSeq" id="WP_015923742.1">
    <property type="nucleotide sequence ID" value="NC_011899.1"/>
</dbReference>
<evidence type="ECO:0000313" key="5">
    <source>
        <dbReference type="EMBL" id="ACL70773.1"/>
    </source>
</evidence>
<sequence>MGLSFNEFKDEAIKILNIDLDSYKIKRVKRRTDSLMRRHNIKTYDDCLELIKRDTDFRAAYLNHFTINTSEFFRNPENFDYLRDKVLPGLFNKQEKVKIWSAPCSNGAEPYSIAIILEEMNIKPHRYEILASDIDPDILEMARTGIYSNNILQNVSPELLKKYFSPVQKNSNSKYQLTKDIINRVTFERKDLLKENYSSDWDLILSRNFFIYLTREVKERLTRKFTMALKPGGYLFLGNTEFIFDPRRYGLTKLYSSFYKKED</sequence>
<dbReference type="HOGENOM" id="CLU_025854_1_1_9"/>
<dbReference type="EMBL" id="CP001098">
    <property type="protein sequence ID" value="ACL70773.1"/>
    <property type="molecule type" value="Genomic_DNA"/>
</dbReference>
<feature type="domain" description="CheR-type methyltransferase" evidence="4">
    <location>
        <begin position="1"/>
        <end position="263"/>
    </location>
</feature>
<dbReference type="STRING" id="373903.Hore_20280"/>
<dbReference type="PANTHER" id="PTHR24422:SF19">
    <property type="entry name" value="CHEMOTAXIS PROTEIN METHYLTRANSFERASE"/>
    <property type="match status" value="1"/>
</dbReference>
<reference evidence="5 6" key="1">
    <citation type="journal article" date="2009" name="PLoS ONE">
        <title>Genome analysis of the anaerobic thermohalophilic bacterium Halothermothrix orenii.</title>
        <authorList>
            <person name="Mavromatis K."/>
            <person name="Ivanova N."/>
            <person name="Anderson I."/>
            <person name="Lykidis A."/>
            <person name="Hooper S.D."/>
            <person name="Sun H."/>
            <person name="Kunin V."/>
            <person name="Lapidus A."/>
            <person name="Hugenholtz P."/>
            <person name="Patel B."/>
            <person name="Kyrpides N.C."/>
        </authorList>
    </citation>
    <scope>NUCLEOTIDE SEQUENCE [LARGE SCALE GENOMIC DNA]</scope>
    <source>
        <strain evidence="6">H 168 / OCM 544 / DSM 9562</strain>
    </source>
</reference>
<dbReference type="GO" id="GO:0008983">
    <property type="term" value="F:protein-glutamate O-methyltransferase activity"/>
    <property type="evidence" value="ECO:0007669"/>
    <property type="project" value="UniProtKB-EC"/>
</dbReference>
<dbReference type="EC" id="2.1.1.80" evidence="5"/>
<dbReference type="OrthoDB" id="9816309at2"/>
<accession>B8CZS1</accession>
<dbReference type="Pfam" id="PF01739">
    <property type="entry name" value="CheR"/>
    <property type="match status" value="1"/>
</dbReference>
<protein>
    <submittedName>
        <fullName evidence="5">Protein-glutamate O-methyltransferase</fullName>
        <ecNumber evidence="5">2.1.1.80</ecNumber>
    </submittedName>
</protein>
<keyword evidence="6" id="KW-1185">Reference proteome</keyword>
<dbReference type="SUPFAM" id="SSF47757">
    <property type="entry name" value="Chemotaxis receptor methyltransferase CheR, N-terminal domain"/>
    <property type="match status" value="1"/>
</dbReference>
<dbReference type="Proteomes" id="UP000000719">
    <property type="component" value="Chromosome"/>
</dbReference>
<evidence type="ECO:0000256" key="2">
    <source>
        <dbReference type="ARBA" id="ARBA00022679"/>
    </source>
</evidence>
<dbReference type="KEGG" id="hor:Hore_20280"/>
<evidence type="ECO:0000313" key="6">
    <source>
        <dbReference type="Proteomes" id="UP000000719"/>
    </source>
</evidence>
<dbReference type="eggNOG" id="COG1352">
    <property type="taxonomic scope" value="Bacteria"/>
</dbReference>
<proteinExistence type="predicted"/>
<dbReference type="PROSITE" id="PS50123">
    <property type="entry name" value="CHER"/>
    <property type="match status" value="1"/>
</dbReference>
<gene>
    <name evidence="5" type="ordered locus">Hore_20280</name>
</gene>
<dbReference type="InterPro" id="IPR022642">
    <property type="entry name" value="CheR_C"/>
</dbReference>
<dbReference type="InterPro" id="IPR029063">
    <property type="entry name" value="SAM-dependent_MTases_sf"/>
</dbReference>
<organism evidence="5 6">
    <name type="scientific">Halothermothrix orenii (strain H 168 / OCM 544 / DSM 9562)</name>
    <dbReference type="NCBI Taxonomy" id="373903"/>
    <lineage>
        <taxon>Bacteria</taxon>
        <taxon>Bacillati</taxon>
        <taxon>Bacillota</taxon>
        <taxon>Clostridia</taxon>
        <taxon>Halanaerobiales</taxon>
        <taxon>Halothermotrichaceae</taxon>
        <taxon>Halothermothrix</taxon>
    </lineage>
</organism>
<name>B8CZS1_HALOH</name>
<dbReference type="InterPro" id="IPR050903">
    <property type="entry name" value="Bact_Chemotaxis_MeTrfase"/>
</dbReference>
<keyword evidence="3" id="KW-0949">S-adenosyl-L-methionine</keyword>
<dbReference type="InterPro" id="IPR000780">
    <property type="entry name" value="CheR_MeTrfase"/>
</dbReference>
<dbReference type="InterPro" id="IPR022641">
    <property type="entry name" value="CheR_N"/>
</dbReference>
<evidence type="ECO:0000259" key="4">
    <source>
        <dbReference type="PROSITE" id="PS50123"/>
    </source>
</evidence>
<evidence type="ECO:0000256" key="3">
    <source>
        <dbReference type="ARBA" id="ARBA00022691"/>
    </source>
</evidence>
<evidence type="ECO:0000256" key="1">
    <source>
        <dbReference type="ARBA" id="ARBA00022603"/>
    </source>
</evidence>
<dbReference type="PRINTS" id="PR00996">
    <property type="entry name" value="CHERMTFRASE"/>
</dbReference>
<dbReference type="AlphaFoldDB" id="B8CZS1"/>